<dbReference type="PaxDb" id="3880-AES78532"/>
<keyword evidence="3" id="KW-1185">Reference proteome</keyword>
<reference evidence="2" key="3">
    <citation type="submission" date="2015-04" db="UniProtKB">
        <authorList>
            <consortium name="EnsemblPlants"/>
        </authorList>
    </citation>
    <scope>IDENTIFICATION</scope>
    <source>
        <strain evidence="2">cv. Jemalong A17</strain>
    </source>
</reference>
<evidence type="ECO:0000313" key="1">
    <source>
        <dbReference type="EMBL" id="AES78532.1"/>
    </source>
</evidence>
<evidence type="ECO:0000313" key="2">
    <source>
        <dbReference type="EnsemblPlants" id="AES78532"/>
    </source>
</evidence>
<organism evidence="1 3">
    <name type="scientific">Medicago truncatula</name>
    <name type="common">Barrel medic</name>
    <name type="synonym">Medicago tribuloides</name>
    <dbReference type="NCBI Taxonomy" id="3880"/>
    <lineage>
        <taxon>Eukaryota</taxon>
        <taxon>Viridiplantae</taxon>
        <taxon>Streptophyta</taxon>
        <taxon>Embryophyta</taxon>
        <taxon>Tracheophyta</taxon>
        <taxon>Spermatophyta</taxon>
        <taxon>Magnoliopsida</taxon>
        <taxon>eudicotyledons</taxon>
        <taxon>Gunneridae</taxon>
        <taxon>Pentapetalae</taxon>
        <taxon>rosids</taxon>
        <taxon>fabids</taxon>
        <taxon>Fabales</taxon>
        <taxon>Fabaceae</taxon>
        <taxon>Papilionoideae</taxon>
        <taxon>50 kb inversion clade</taxon>
        <taxon>NPAAA clade</taxon>
        <taxon>Hologalegina</taxon>
        <taxon>IRL clade</taxon>
        <taxon>Trifolieae</taxon>
        <taxon>Medicago</taxon>
    </lineage>
</organism>
<proteinExistence type="predicted"/>
<reference evidence="1 3" key="2">
    <citation type="journal article" date="2014" name="BMC Genomics">
        <title>An improved genome release (version Mt4.0) for the model legume Medicago truncatula.</title>
        <authorList>
            <person name="Tang H."/>
            <person name="Krishnakumar V."/>
            <person name="Bidwell S."/>
            <person name="Rosen B."/>
            <person name="Chan A."/>
            <person name="Zhou S."/>
            <person name="Gentzbittel L."/>
            <person name="Childs K.L."/>
            <person name="Yandell M."/>
            <person name="Gundlach H."/>
            <person name="Mayer K.F."/>
            <person name="Schwartz D.C."/>
            <person name="Town C.D."/>
        </authorList>
    </citation>
    <scope>GENOME REANNOTATION</scope>
    <source>
        <strain evidence="2 3">cv. Jemalong A17</strain>
    </source>
</reference>
<dbReference type="EMBL" id="CM001223">
    <property type="protein sequence ID" value="AES78532.1"/>
    <property type="molecule type" value="Genomic_DNA"/>
</dbReference>
<dbReference type="Proteomes" id="UP000002051">
    <property type="component" value="Unassembled WGS sequence"/>
</dbReference>
<dbReference type="EnsemblPlants" id="AES78532">
    <property type="protein sequence ID" value="AES78532"/>
    <property type="gene ID" value="MTR_7g032910"/>
</dbReference>
<sequence>MLETTFSTPAPYNFVPLERLQIVFSKPQQAHNFLCKVTQDFTTFYSTNTSILLKLDESFSFQMIRKFE</sequence>
<dbReference type="AlphaFoldDB" id="G7L5H1"/>
<reference evidence="1 3" key="1">
    <citation type="journal article" date="2011" name="Nature">
        <title>The Medicago genome provides insight into the evolution of rhizobial symbioses.</title>
        <authorList>
            <person name="Young N.D."/>
            <person name="Debelle F."/>
            <person name="Oldroyd G.E."/>
            <person name="Geurts R."/>
            <person name="Cannon S.B."/>
            <person name="Udvardi M.K."/>
            <person name="Benedito V.A."/>
            <person name="Mayer K.F."/>
            <person name="Gouzy J."/>
            <person name="Schoof H."/>
            <person name="Van de Peer Y."/>
            <person name="Proost S."/>
            <person name="Cook D.R."/>
            <person name="Meyers B.C."/>
            <person name="Spannagl M."/>
            <person name="Cheung F."/>
            <person name="De Mita S."/>
            <person name="Krishnakumar V."/>
            <person name="Gundlach H."/>
            <person name="Zhou S."/>
            <person name="Mudge J."/>
            <person name="Bharti A.K."/>
            <person name="Murray J.D."/>
            <person name="Naoumkina M.A."/>
            <person name="Rosen B."/>
            <person name="Silverstein K.A."/>
            <person name="Tang H."/>
            <person name="Rombauts S."/>
            <person name="Zhao P.X."/>
            <person name="Zhou P."/>
            <person name="Barbe V."/>
            <person name="Bardou P."/>
            <person name="Bechner M."/>
            <person name="Bellec A."/>
            <person name="Berger A."/>
            <person name="Berges H."/>
            <person name="Bidwell S."/>
            <person name="Bisseling T."/>
            <person name="Choisne N."/>
            <person name="Couloux A."/>
            <person name="Denny R."/>
            <person name="Deshpande S."/>
            <person name="Dai X."/>
            <person name="Doyle J.J."/>
            <person name="Dudez A.M."/>
            <person name="Farmer A.D."/>
            <person name="Fouteau S."/>
            <person name="Franken C."/>
            <person name="Gibelin C."/>
            <person name="Gish J."/>
            <person name="Goldstein S."/>
            <person name="Gonzalez A.J."/>
            <person name="Green P.J."/>
            <person name="Hallab A."/>
            <person name="Hartog M."/>
            <person name="Hua A."/>
            <person name="Humphray S.J."/>
            <person name="Jeong D.H."/>
            <person name="Jing Y."/>
            <person name="Jocker A."/>
            <person name="Kenton S.M."/>
            <person name="Kim D.J."/>
            <person name="Klee K."/>
            <person name="Lai H."/>
            <person name="Lang C."/>
            <person name="Lin S."/>
            <person name="Macmil S.L."/>
            <person name="Magdelenat G."/>
            <person name="Matthews L."/>
            <person name="McCorrison J."/>
            <person name="Monaghan E.L."/>
            <person name="Mun J.H."/>
            <person name="Najar F.Z."/>
            <person name="Nicholson C."/>
            <person name="Noirot C."/>
            <person name="O'Bleness M."/>
            <person name="Paule C.R."/>
            <person name="Poulain J."/>
            <person name="Prion F."/>
            <person name="Qin B."/>
            <person name="Qu C."/>
            <person name="Retzel E.F."/>
            <person name="Riddle C."/>
            <person name="Sallet E."/>
            <person name="Samain S."/>
            <person name="Samson N."/>
            <person name="Sanders I."/>
            <person name="Saurat O."/>
            <person name="Scarpelli C."/>
            <person name="Schiex T."/>
            <person name="Segurens B."/>
            <person name="Severin A.J."/>
            <person name="Sherrier D.J."/>
            <person name="Shi R."/>
            <person name="Sims S."/>
            <person name="Singer S.R."/>
            <person name="Sinharoy S."/>
            <person name="Sterck L."/>
            <person name="Viollet A."/>
            <person name="Wang B.B."/>
            <person name="Wang K."/>
            <person name="Wang M."/>
            <person name="Wang X."/>
            <person name="Warfsmann J."/>
            <person name="Weissenbach J."/>
            <person name="White D.D."/>
            <person name="White J.D."/>
            <person name="Wiley G.B."/>
            <person name="Wincker P."/>
            <person name="Xing Y."/>
            <person name="Yang L."/>
            <person name="Yao Z."/>
            <person name="Ying F."/>
            <person name="Zhai J."/>
            <person name="Zhou L."/>
            <person name="Zuber A."/>
            <person name="Denarie J."/>
            <person name="Dixon R.A."/>
            <person name="May G.D."/>
            <person name="Schwartz D.C."/>
            <person name="Rogers J."/>
            <person name="Quetier F."/>
            <person name="Town C.D."/>
            <person name="Roe B.A."/>
        </authorList>
    </citation>
    <scope>NUCLEOTIDE SEQUENCE [LARGE SCALE GENOMIC DNA]</scope>
    <source>
        <strain evidence="1">A17</strain>
        <strain evidence="2 3">cv. Jemalong A17</strain>
    </source>
</reference>
<evidence type="ECO:0000313" key="3">
    <source>
        <dbReference type="Proteomes" id="UP000002051"/>
    </source>
</evidence>
<dbReference type="HOGENOM" id="CLU_2797829_0_0_1"/>
<protein>
    <submittedName>
        <fullName evidence="1 2">Uncharacterized protein</fullName>
    </submittedName>
</protein>
<accession>G7L5H1</accession>
<name>G7L5H1_MEDTR</name>
<gene>
    <name evidence="1" type="ordered locus">MTR_7g032910</name>
</gene>